<gene>
    <name evidence="1" type="ORF">G7077_06465</name>
</gene>
<dbReference type="KEGG" id="spii:G7077_06465"/>
<dbReference type="EMBL" id="CP049869">
    <property type="protein sequence ID" value="QIK78589.1"/>
    <property type="molecule type" value="Genomic_DNA"/>
</dbReference>
<evidence type="ECO:0000313" key="1">
    <source>
        <dbReference type="EMBL" id="QIK78589.1"/>
    </source>
</evidence>
<evidence type="ECO:0000313" key="2">
    <source>
        <dbReference type="Proteomes" id="UP000503222"/>
    </source>
</evidence>
<dbReference type="RefSeq" id="WP_166410982.1">
    <property type="nucleotide sequence ID" value="NZ_CP049869.1"/>
</dbReference>
<name>A0A6G7YPC4_9SPHN</name>
<sequence length="305" mass="32709">MPEWIIEHGIGETRAALIEHDTIIEARVRREGIIPAGAVLEGRLVAVAPRVTVEAGGEQFLLPRGASGISEGRTLRVEVTREALGGAEPWKRGLARLTDDALCEAPPLSVGREGMIDGWDELLEEARSGVVRFEGGELRIEPTAAMTMIDVDGWLVPDRLGQMAAWAAAGAIRRLDIGGPVGIDFPSLRSKEERKAVDEVLDAYLPVPFEKTAMNGFGFVQVVRPRSRASLIELAADRAPFEARALLRRAAREVGAIGLAAHPAVVRVLQGRPDWLDRLARQIGGGVGLRADGALTMSGGYAEPA</sequence>
<accession>A0A6G7YPC4</accession>
<keyword evidence="2" id="KW-1185">Reference proteome</keyword>
<organism evidence="1 2">
    <name type="scientific">Sphingomonas piscis</name>
    <dbReference type="NCBI Taxonomy" id="2714943"/>
    <lineage>
        <taxon>Bacteria</taxon>
        <taxon>Pseudomonadati</taxon>
        <taxon>Pseudomonadota</taxon>
        <taxon>Alphaproteobacteria</taxon>
        <taxon>Sphingomonadales</taxon>
        <taxon>Sphingomonadaceae</taxon>
        <taxon>Sphingomonas</taxon>
    </lineage>
</organism>
<dbReference type="Proteomes" id="UP000503222">
    <property type="component" value="Chromosome"/>
</dbReference>
<reference evidence="1 2" key="1">
    <citation type="submission" date="2020-03" db="EMBL/GenBank/DDBJ databases">
        <title>Sphingomonas sp. nov., isolated from fish.</title>
        <authorList>
            <person name="Hyun D.-W."/>
            <person name="Bae J.-W."/>
        </authorList>
    </citation>
    <scope>NUCLEOTIDE SEQUENCE [LARGE SCALE GENOMIC DNA]</scope>
    <source>
        <strain evidence="1 2">HDW15B</strain>
    </source>
</reference>
<protein>
    <submittedName>
        <fullName evidence="1">Ribonuclease</fullName>
    </submittedName>
</protein>
<proteinExistence type="predicted"/>
<dbReference type="AlphaFoldDB" id="A0A6G7YPC4"/>